<dbReference type="InterPro" id="IPR037185">
    <property type="entry name" value="EmrE-like"/>
</dbReference>
<dbReference type="Pfam" id="PF00892">
    <property type="entry name" value="EamA"/>
    <property type="match status" value="2"/>
</dbReference>
<dbReference type="EMBL" id="CP035807">
    <property type="protein sequence ID" value="QEN03844.1"/>
    <property type="molecule type" value="Genomic_DNA"/>
</dbReference>
<gene>
    <name evidence="8" type="ORF">EW093_03720</name>
</gene>
<feature type="domain" description="EamA" evidence="7">
    <location>
        <begin position="9"/>
        <end position="147"/>
    </location>
</feature>
<dbReference type="KEGG" id="sper:EW093_03720"/>
<keyword evidence="3 6" id="KW-0812">Transmembrane</keyword>
<comment type="subcellular location">
    <subcellularLocation>
        <location evidence="1">Cell membrane</location>
        <topology evidence="1">Multi-pass membrane protein</topology>
    </subcellularLocation>
</comment>
<keyword evidence="4 6" id="KW-1133">Transmembrane helix</keyword>
<name>A0A5C1QB09_9SPIO</name>
<feature type="transmembrane region" description="Helical" evidence="6">
    <location>
        <begin position="36"/>
        <end position="56"/>
    </location>
</feature>
<dbReference type="AlphaFoldDB" id="A0A5C1QB09"/>
<reference evidence="8 9" key="1">
    <citation type="submission" date="2019-02" db="EMBL/GenBank/DDBJ databases">
        <authorList>
            <person name="Fomenkov A."/>
            <person name="Dubinina G."/>
            <person name="Grabovich M."/>
            <person name="Vincze T."/>
            <person name="Roberts R.J."/>
        </authorList>
    </citation>
    <scope>NUCLEOTIDE SEQUENCE [LARGE SCALE GENOMIC DNA]</scope>
    <source>
        <strain evidence="8 9">P</strain>
    </source>
</reference>
<dbReference type="InterPro" id="IPR051258">
    <property type="entry name" value="Diverse_Substrate_Transporter"/>
</dbReference>
<feature type="transmembrane region" description="Helical" evidence="6">
    <location>
        <begin position="274"/>
        <end position="295"/>
    </location>
</feature>
<feature type="domain" description="EamA" evidence="7">
    <location>
        <begin position="156"/>
        <end position="288"/>
    </location>
</feature>
<proteinExistence type="predicted"/>
<dbReference type="PANTHER" id="PTHR42920:SF5">
    <property type="entry name" value="EAMA DOMAIN-CONTAINING PROTEIN"/>
    <property type="match status" value="1"/>
</dbReference>
<feature type="transmembrane region" description="Helical" evidence="6">
    <location>
        <begin position="250"/>
        <end position="268"/>
    </location>
</feature>
<evidence type="ECO:0000256" key="1">
    <source>
        <dbReference type="ARBA" id="ARBA00004651"/>
    </source>
</evidence>
<dbReference type="GO" id="GO:0005886">
    <property type="term" value="C:plasma membrane"/>
    <property type="evidence" value="ECO:0007669"/>
    <property type="project" value="UniProtKB-SubCell"/>
</dbReference>
<feature type="transmembrane region" description="Helical" evidence="6">
    <location>
        <begin position="218"/>
        <end position="238"/>
    </location>
</feature>
<dbReference type="OrthoDB" id="9804865at2"/>
<evidence type="ECO:0000256" key="6">
    <source>
        <dbReference type="SAM" id="Phobius"/>
    </source>
</evidence>
<accession>A0A5C1QB09</accession>
<evidence type="ECO:0000256" key="5">
    <source>
        <dbReference type="ARBA" id="ARBA00023136"/>
    </source>
</evidence>
<reference evidence="8 9" key="2">
    <citation type="submission" date="2019-09" db="EMBL/GenBank/DDBJ databases">
        <title>Complete Genome Sequence and Methylome Analysis of free living Spirochaetas.</title>
        <authorList>
            <person name="Leshcheva N."/>
            <person name="Mikheeva N."/>
        </authorList>
    </citation>
    <scope>NUCLEOTIDE SEQUENCE [LARGE SCALE GENOMIC DNA]</scope>
    <source>
        <strain evidence="8 9">P</strain>
    </source>
</reference>
<dbReference type="PANTHER" id="PTHR42920">
    <property type="entry name" value="OS03G0707200 PROTEIN-RELATED"/>
    <property type="match status" value="1"/>
</dbReference>
<organism evidence="8 9">
    <name type="scientific">Thiospirochaeta perfilievii</name>
    <dbReference type="NCBI Taxonomy" id="252967"/>
    <lineage>
        <taxon>Bacteria</taxon>
        <taxon>Pseudomonadati</taxon>
        <taxon>Spirochaetota</taxon>
        <taxon>Spirochaetia</taxon>
        <taxon>Spirochaetales</taxon>
        <taxon>Spirochaetaceae</taxon>
        <taxon>Thiospirochaeta</taxon>
    </lineage>
</organism>
<keyword evidence="9" id="KW-1185">Reference proteome</keyword>
<feature type="transmembrane region" description="Helical" evidence="6">
    <location>
        <begin position="76"/>
        <end position="94"/>
    </location>
</feature>
<evidence type="ECO:0000313" key="8">
    <source>
        <dbReference type="EMBL" id="QEN03844.1"/>
    </source>
</evidence>
<dbReference type="Proteomes" id="UP000323824">
    <property type="component" value="Chromosome"/>
</dbReference>
<evidence type="ECO:0000259" key="7">
    <source>
        <dbReference type="Pfam" id="PF00892"/>
    </source>
</evidence>
<evidence type="ECO:0000256" key="4">
    <source>
        <dbReference type="ARBA" id="ARBA00022989"/>
    </source>
</evidence>
<evidence type="ECO:0000256" key="2">
    <source>
        <dbReference type="ARBA" id="ARBA00022475"/>
    </source>
</evidence>
<protein>
    <submittedName>
        <fullName evidence="8">DMT family transporter</fullName>
    </submittedName>
</protein>
<evidence type="ECO:0000313" key="9">
    <source>
        <dbReference type="Proteomes" id="UP000323824"/>
    </source>
</evidence>
<feature type="transmembrane region" description="Helical" evidence="6">
    <location>
        <begin position="106"/>
        <end position="123"/>
    </location>
</feature>
<feature type="transmembrane region" description="Helical" evidence="6">
    <location>
        <begin position="159"/>
        <end position="178"/>
    </location>
</feature>
<dbReference type="SUPFAM" id="SSF103481">
    <property type="entry name" value="Multidrug resistance efflux transporter EmrE"/>
    <property type="match status" value="2"/>
</dbReference>
<keyword evidence="2" id="KW-1003">Cell membrane</keyword>
<keyword evidence="5 6" id="KW-0472">Membrane</keyword>
<feature type="transmembrane region" description="Helical" evidence="6">
    <location>
        <begin position="130"/>
        <end position="147"/>
    </location>
</feature>
<dbReference type="InterPro" id="IPR000620">
    <property type="entry name" value="EamA_dom"/>
</dbReference>
<evidence type="ECO:0000256" key="3">
    <source>
        <dbReference type="ARBA" id="ARBA00022692"/>
    </source>
</evidence>
<feature type="transmembrane region" description="Helical" evidence="6">
    <location>
        <begin position="185"/>
        <end position="206"/>
    </location>
</feature>
<dbReference type="RefSeq" id="WP_149567102.1">
    <property type="nucleotide sequence ID" value="NZ_CP035807.1"/>
</dbReference>
<sequence>MINKTLRSDALLLLTSAIWGFAFVAQLKGMEYIGPYLYNGVRFAIGSVSLIPLIFFMRKKRIKQNTQHVRLTNRHIFIAGLIAGIVLFLGASLQQVGLQFTTAGKAGFITGLYVVLVPVFGVFLKHKTGIPTWIGAFIAVTGLYLISVTKGSGIGKGDFLVLLSSVCFALHVLLIDHYSKRIEPVLLASIQFFWCSLLSFITAIAIEPIELASIVNATVPILYGGIGSVGIAYTLQVVAQKDAPAAHSSIILSFESVFAVVGGVLFLSEGLTNRGIIGCLLMFTGMILSQWDLIYKKKR</sequence>